<keyword evidence="8 10" id="KW-0694">RNA-binding</keyword>
<evidence type="ECO:0000256" key="3">
    <source>
        <dbReference type="ARBA" id="ARBA00022555"/>
    </source>
</evidence>
<dbReference type="InterPro" id="IPR023267">
    <property type="entry name" value="RCMT"/>
</dbReference>
<dbReference type="PRINTS" id="PR02011">
    <property type="entry name" value="RCMTNCL1"/>
</dbReference>
<name>A0A9N9C6M4_FUNMO</name>
<dbReference type="PRINTS" id="PR02008">
    <property type="entry name" value="RCMTFAMILY"/>
</dbReference>
<evidence type="ECO:0000256" key="4">
    <source>
        <dbReference type="ARBA" id="ARBA00022603"/>
    </source>
</evidence>
<evidence type="ECO:0000256" key="9">
    <source>
        <dbReference type="ARBA" id="ARBA00023242"/>
    </source>
</evidence>
<evidence type="ECO:0000313" key="13">
    <source>
        <dbReference type="EMBL" id="CAG8592592.1"/>
    </source>
</evidence>
<sequence length="736" mass="84817">MGRKKKKRNANQIGIPAQRAERKNYEEAERKNVVFEKYYKDQNIIPDETEWKEFMEVNTTILPTAFRITGSRSHAFELRDLMKKEHVPKLKQIQLEIDQKVEPIKSLPWYPDELGWQHSASRMTIKKNPIFQTFHRWLVTETEVGNISRQETVSMIPPLLLDVKPHHWVLDMCAAPGSKTAQLVEAIHANDAQEIEIPPGIVIANDSDSKRSYMLVHQTKRLRSPCLLVTNHDAQHFPNIHLKEVSSPVQFDRILVDVPCSGDGTMRKNLTIWSNWKIGNAIGLHPTQVNILLRGAQLAKEGGRLVYSTCSLNPLENEAVVAEVLRRTKGNLILLDVSDRLPELRRAPGMTSWKVMNKEGEWVNSLDDINPRFRKKYSKSLWMPPDVENLNLTRCLRIYPHFQDTGGFFIAVFEKIGPIKDISVLEDASMNDEDDGKNPIAVNDIEAIDISVEPDSITIDDEIINKDIDQDLDNEPVLIKRPPSIDHPDEESHKRTKTSESMPVSDPNDKKEDKNSRKKRQSGEEIFIFLEQNNEDIPLIREFYGLSEDFPVDHLLVRSENEKNRTLYLVSNSVKRVLLATDVHKLRLVNTGIRTFTRQETNEPVKCPFRFNAEGMYTIYPYLSNKRVINFGLKEVRILLSEPTPLFDRFDERIRDKLIAFEGGCIVAYTDPSQEKEAVFRTKIPIVLPIWRAPKSLNLLYRKEDRKALELRVQSYFEEQSKASLDSNIQINPNLP</sequence>
<evidence type="ECO:0000256" key="10">
    <source>
        <dbReference type="PROSITE-ProRule" id="PRU01023"/>
    </source>
</evidence>
<dbReference type="InterPro" id="IPR057286">
    <property type="entry name" value="PUA_NSUN2"/>
</dbReference>
<dbReference type="GO" id="GO:0030488">
    <property type="term" value="P:tRNA methylation"/>
    <property type="evidence" value="ECO:0007669"/>
    <property type="project" value="UniProtKB-ARBA"/>
</dbReference>
<feature type="region of interest" description="Disordered" evidence="11">
    <location>
        <begin position="475"/>
        <end position="519"/>
    </location>
</feature>
<dbReference type="SUPFAM" id="SSF53335">
    <property type="entry name" value="S-adenosyl-L-methionine-dependent methyltransferases"/>
    <property type="match status" value="1"/>
</dbReference>
<feature type="compositionally biased region" description="Basic and acidic residues" evidence="11">
    <location>
        <begin position="483"/>
        <end position="493"/>
    </location>
</feature>
<dbReference type="GO" id="GO:0005737">
    <property type="term" value="C:cytoplasm"/>
    <property type="evidence" value="ECO:0007669"/>
    <property type="project" value="TreeGrafter"/>
</dbReference>
<gene>
    <name evidence="13" type="ORF">FMOSSE_LOCUS8521</name>
</gene>
<dbReference type="Pfam" id="PF25376">
    <property type="entry name" value="Pre-PUA_NSUN2"/>
    <property type="match status" value="1"/>
</dbReference>
<dbReference type="GO" id="GO:0005634">
    <property type="term" value="C:nucleus"/>
    <property type="evidence" value="ECO:0007669"/>
    <property type="project" value="UniProtKB-SubCell"/>
</dbReference>
<dbReference type="InterPro" id="IPR049560">
    <property type="entry name" value="MeTrfase_RsmB-F_NOP2_cat"/>
</dbReference>
<keyword evidence="5 10" id="KW-0808">Transferase</keyword>
<dbReference type="Proteomes" id="UP000789375">
    <property type="component" value="Unassembled WGS sequence"/>
</dbReference>
<dbReference type="Gene3D" id="3.40.50.150">
    <property type="entry name" value="Vaccinia Virus protein VP39"/>
    <property type="match status" value="1"/>
</dbReference>
<accession>A0A9N9C6M4</accession>
<keyword evidence="4 10" id="KW-0489">Methyltransferase</keyword>
<dbReference type="InterPro" id="IPR029063">
    <property type="entry name" value="SAM-dependent_MTases_sf"/>
</dbReference>
<feature type="binding site" evidence="10">
    <location>
        <position position="233"/>
    </location>
    <ligand>
        <name>S-adenosyl-L-methionine</name>
        <dbReference type="ChEBI" id="CHEBI:59789"/>
    </ligand>
</feature>
<evidence type="ECO:0000256" key="11">
    <source>
        <dbReference type="SAM" id="MobiDB-lite"/>
    </source>
</evidence>
<keyword evidence="7" id="KW-0819">tRNA processing</keyword>
<dbReference type="PROSITE" id="PS51686">
    <property type="entry name" value="SAM_MT_RSMB_NOP"/>
    <property type="match status" value="1"/>
</dbReference>
<feature type="active site" description="Nucleophile" evidence="10">
    <location>
        <position position="310"/>
    </location>
</feature>
<dbReference type="Pfam" id="PF25378">
    <property type="entry name" value="PUA_NSUN2"/>
    <property type="match status" value="1"/>
</dbReference>
<dbReference type="InterPro" id="IPR001678">
    <property type="entry name" value="MeTrfase_RsmB-F_NOP2_dom"/>
</dbReference>
<evidence type="ECO:0000256" key="5">
    <source>
        <dbReference type="ARBA" id="ARBA00022679"/>
    </source>
</evidence>
<feature type="binding site" evidence="10">
    <location>
        <position position="257"/>
    </location>
    <ligand>
        <name>S-adenosyl-L-methionine</name>
        <dbReference type="ChEBI" id="CHEBI:59789"/>
    </ligand>
</feature>
<proteinExistence type="inferred from homology"/>
<evidence type="ECO:0000259" key="12">
    <source>
        <dbReference type="PROSITE" id="PS51686"/>
    </source>
</evidence>
<dbReference type="PANTHER" id="PTHR22808">
    <property type="entry name" value="NCL1 YEAST -RELATED NOL1/NOP2/FMU SUN DOMAIN-CONTAINING"/>
    <property type="match status" value="1"/>
</dbReference>
<feature type="binding site" evidence="10">
    <location>
        <position position="206"/>
    </location>
    <ligand>
        <name>S-adenosyl-L-methionine</name>
        <dbReference type="ChEBI" id="CHEBI:59789"/>
    </ligand>
</feature>
<evidence type="ECO:0000256" key="8">
    <source>
        <dbReference type="ARBA" id="ARBA00022884"/>
    </source>
</evidence>
<evidence type="ECO:0000256" key="2">
    <source>
        <dbReference type="ARBA" id="ARBA00007494"/>
    </source>
</evidence>
<evidence type="ECO:0000256" key="1">
    <source>
        <dbReference type="ARBA" id="ARBA00004123"/>
    </source>
</evidence>
<keyword evidence="14" id="KW-1185">Reference proteome</keyword>
<dbReference type="PROSITE" id="PS01153">
    <property type="entry name" value="NOL1_NOP2_SUN"/>
    <property type="match status" value="1"/>
</dbReference>
<dbReference type="InterPro" id="IPR018314">
    <property type="entry name" value="RsmB/NOL1/NOP2-like_CS"/>
</dbReference>
<feature type="domain" description="SAM-dependent MTase RsmB/NOP-type" evidence="12">
    <location>
        <begin position="54"/>
        <end position="416"/>
    </location>
</feature>
<dbReference type="InterPro" id="IPR057285">
    <property type="entry name" value="Pre-PUA_NSUN2"/>
</dbReference>
<comment type="caution">
    <text evidence="13">The sequence shown here is derived from an EMBL/GenBank/DDBJ whole genome shotgun (WGS) entry which is preliminary data.</text>
</comment>
<protein>
    <submittedName>
        <fullName evidence="13">12842_t:CDS:1</fullName>
    </submittedName>
</protein>
<comment type="subcellular location">
    <subcellularLocation>
        <location evidence="1">Nucleus</location>
    </subcellularLocation>
</comment>
<dbReference type="Pfam" id="PF01189">
    <property type="entry name" value="Methyltr_RsmB-F"/>
    <property type="match status" value="1"/>
</dbReference>
<evidence type="ECO:0000313" key="14">
    <source>
        <dbReference type="Proteomes" id="UP000789375"/>
    </source>
</evidence>
<dbReference type="GO" id="GO:0000049">
    <property type="term" value="F:tRNA binding"/>
    <property type="evidence" value="ECO:0007669"/>
    <property type="project" value="UniProtKB-KW"/>
</dbReference>
<reference evidence="13" key="1">
    <citation type="submission" date="2021-06" db="EMBL/GenBank/DDBJ databases">
        <authorList>
            <person name="Kallberg Y."/>
            <person name="Tangrot J."/>
            <person name="Rosling A."/>
        </authorList>
    </citation>
    <scope>NUCLEOTIDE SEQUENCE</scope>
    <source>
        <strain evidence="13">87-6 pot B 2015</strain>
    </source>
</reference>
<dbReference type="AlphaFoldDB" id="A0A9N9C6M4"/>
<feature type="binding site" evidence="10">
    <location>
        <begin position="173"/>
        <end position="179"/>
    </location>
    <ligand>
        <name>S-adenosyl-L-methionine</name>
        <dbReference type="ChEBI" id="CHEBI:59789"/>
    </ligand>
</feature>
<dbReference type="GO" id="GO:0016428">
    <property type="term" value="F:tRNA (cytidine-5-)-methyltransferase activity"/>
    <property type="evidence" value="ECO:0007669"/>
    <property type="project" value="InterPro"/>
</dbReference>
<evidence type="ECO:0000256" key="7">
    <source>
        <dbReference type="ARBA" id="ARBA00022694"/>
    </source>
</evidence>
<dbReference type="EMBL" id="CAJVPP010002225">
    <property type="protein sequence ID" value="CAG8592592.1"/>
    <property type="molecule type" value="Genomic_DNA"/>
</dbReference>
<keyword evidence="6 10" id="KW-0949">S-adenosyl-L-methionine</keyword>
<keyword evidence="3" id="KW-0820">tRNA-binding</keyword>
<dbReference type="InterPro" id="IPR023270">
    <property type="entry name" value="RCMT_NCL1"/>
</dbReference>
<dbReference type="PANTHER" id="PTHR22808:SF1">
    <property type="entry name" value="RNA CYTOSINE-C(5)-METHYLTRANSFERASE NSUN2-RELATED"/>
    <property type="match status" value="1"/>
</dbReference>
<evidence type="ECO:0000256" key="6">
    <source>
        <dbReference type="ARBA" id="ARBA00022691"/>
    </source>
</evidence>
<keyword evidence="9" id="KW-0539">Nucleus</keyword>
<organism evidence="13 14">
    <name type="scientific">Funneliformis mosseae</name>
    <name type="common">Endomycorrhizal fungus</name>
    <name type="synonym">Glomus mosseae</name>
    <dbReference type="NCBI Taxonomy" id="27381"/>
    <lineage>
        <taxon>Eukaryota</taxon>
        <taxon>Fungi</taxon>
        <taxon>Fungi incertae sedis</taxon>
        <taxon>Mucoromycota</taxon>
        <taxon>Glomeromycotina</taxon>
        <taxon>Glomeromycetes</taxon>
        <taxon>Glomerales</taxon>
        <taxon>Glomeraceae</taxon>
        <taxon>Funneliformis</taxon>
    </lineage>
</organism>
<comment type="similarity">
    <text evidence="2 10">Belongs to the class I-like SAM-binding methyltransferase superfamily. RsmB/NOP family.</text>
</comment>